<dbReference type="KEGG" id="cvn:111135676"/>
<reference evidence="14 15" key="1">
    <citation type="submission" date="2025-04" db="UniProtKB">
        <authorList>
            <consortium name="RefSeq"/>
        </authorList>
    </citation>
    <scope>IDENTIFICATION</scope>
    <source>
        <tissue evidence="14 15">Whole sample</tissue>
    </source>
</reference>
<evidence type="ECO:0000256" key="6">
    <source>
        <dbReference type="ARBA" id="ARBA00023244"/>
    </source>
</evidence>
<feature type="domain" description="Tetrapyrrole biosynthesis uroporphyrinogen III synthase" evidence="12">
    <location>
        <begin position="25"/>
        <end position="256"/>
    </location>
</feature>
<dbReference type="GO" id="GO:0004852">
    <property type="term" value="F:uroporphyrinogen-III synthase activity"/>
    <property type="evidence" value="ECO:0007669"/>
    <property type="project" value="UniProtKB-EC"/>
</dbReference>
<evidence type="ECO:0000256" key="10">
    <source>
        <dbReference type="ARBA" id="ARBA00048617"/>
    </source>
</evidence>
<keyword evidence="13" id="KW-1185">Reference proteome</keyword>
<evidence type="ECO:0000256" key="4">
    <source>
        <dbReference type="ARBA" id="ARBA00023133"/>
    </source>
</evidence>
<evidence type="ECO:0000256" key="3">
    <source>
        <dbReference type="ARBA" id="ARBA00013109"/>
    </source>
</evidence>
<dbReference type="SUPFAM" id="SSF69618">
    <property type="entry name" value="HemD-like"/>
    <property type="match status" value="1"/>
</dbReference>
<proteinExistence type="inferred from homology"/>
<evidence type="ECO:0000256" key="9">
    <source>
        <dbReference type="ARBA" id="ARBA00040167"/>
    </source>
</evidence>
<dbReference type="InterPro" id="IPR003754">
    <property type="entry name" value="4pyrrol_synth_uPrphyn_synth"/>
</dbReference>
<dbReference type="Pfam" id="PF02602">
    <property type="entry name" value="HEM4"/>
    <property type="match status" value="1"/>
</dbReference>
<dbReference type="InterPro" id="IPR039793">
    <property type="entry name" value="UROS/Hem4"/>
</dbReference>
<dbReference type="Proteomes" id="UP000694844">
    <property type="component" value="Chromosome 5"/>
</dbReference>
<evidence type="ECO:0000259" key="12">
    <source>
        <dbReference type="Pfam" id="PF02602"/>
    </source>
</evidence>
<evidence type="ECO:0000313" key="14">
    <source>
        <dbReference type="RefSeq" id="XP_022341653.1"/>
    </source>
</evidence>
<evidence type="ECO:0000256" key="1">
    <source>
        <dbReference type="ARBA" id="ARBA00004772"/>
    </source>
</evidence>
<accession>A0A8B8EP02</accession>
<dbReference type="RefSeq" id="XP_022341654.1">
    <property type="nucleotide sequence ID" value="XM_022485946.1"/>
</dbReference>
<dbReference type="AlphaFoldDB" id="A0A8B8EP02"/>
<evidence type="ECO:0000256" key="2">
    <source>
        <dbReference type="ARBA" id="ARBA00008133"/>
    </source>
</evidence>
<organism evidence="13 15">
    <name type="scientific">Crassostrea virginica</name>
    <name type="common">Eastern oyster</name>
    <dbReference type="NCBI Taxonomy" id="6565"/>
    <lineage>
        <taxon>Eukaryota</taxon>
        <taxon>Metazoa</taxon>
        <taxon>Spiralia</taxon>
        <taxon>Lophotrochozoa</taxon>
        <taxon>Mollusca</taxon>
        <taxon>Bivalvia</taxon>
        <taxon>Autobranchia</taxon>
        <taxon>Pteriomorphia</taxon>
        <taxon>Ostreida</taxon>
        <taxon>Ostreoidea</taxon>
        <taxon>Ostreidae</taxon>
        <taxon>Crassostrea</taxon>
    </lineage>
</organism>
<comment type="catalytic activity">
    <reaction evidence="10">
        <text>hydroxymethylbilane = uroporphyrinogen III + H2O</text>
        <dbReference type="Rhea" id="RHEA:18965"/>
        <dbReference type="ChEBI" id="CHEBI:15377"/>
        <dbReference type="ChEBI" id="CHEBI:57308"/>
        <dbReference type="ChEBI" id="CHEBI:57845"/>
        <dbReference type="EC" id="4.2.1.75"/>
    </reaction>
</comment>
<name>A0A8B8EP02_CRAVI</name>
<dbReference type="GeneID" id="111135676"/>
<sequence length="261" mass="29261">MEIRDLSNLVVLFKSGTNEDNDPYLKILESHGYHGHCIPILDFHFINLDLYAQLLRKLEQYLAIVFTSPRAVQATKMALNSVDTPLSWIQSIKCYAVGKATAHAAQKLGFQTSGESTGNAELLSQFIVQDSERAENREVLFPCGNLCRDVLCETLKAHSQYKKFRVTEVKVYETVAKEDISKELYMVTQSNVPVDSIVMFSPSGVPVLTRSLKKFPQLSVNSVKILAVGPTTESELKKHNVPVYATLRRPDPQSLIDCLQK</sequence>
<dbReference type="GO" id="GO:0005829">
    <property type="term" value="C:cytosol"/>
    <property type="evidence" value="ECO:0007669"/>
    <property type="project" value="TreeGrafter"/>
</dbReference>
<comment type="similarity">
    <text evidence="2">Belongs to the uroporphyrinogen-III synthase family.</text>
</comment>
<dbReference type="GO" id="GO:0006782">
    <property type="term" value="P:protoporphyrinogen IX biosynthetic process"/>
    <property type="evidence" value="ECO:0007669"/>
    <property type="project" value="UniProtKB-UniPathway"/>
</dbReference>
<dbReference type="GO" id="GO:0006780">
    <property type="term" value="P:uroporphyrinogen III biosynthetic process"/>
    <property type="evidence" value="ECO:0007669"/>
    <property type="project" value="InterPro"/>
</dbReference>
<dbReference type="OrthoDB" id="5595751at2759"/>
<dbReference type="PANTHER" id="PTHR12390">
    <property type="entry name" value="UROPORPHYRINOGEN III SYNTHASE"/>
    <property type="match status" value="1"/>
</dbReference>
<dbReference type="GO" id="GO:0006785">
    <property type="term" value="P:heme B biosynthetic process"/>
    <property type="evidence" value="ECO:0007669"/>
    <property type="project" value="UniProtKB-ARBA"/>
</dbReference>
<keyword evidence="6" id="KW-0627">Porphyrin biosynthesis</keyword>
<evidence type="ECO:0000256" key="7">
    <source>
        <dbReference type="ARBA" id="ARBA00031702"/>
    </source>
</evidence>
<comment type="pathway">
    <text evidence="1">Porphyrin-containing compound metabolism; protoporphyrin-IX biosynthesis; coproporphyrinogen-III from 5-aminolevulinate: step 3/4.</text>
</comment>
<gene>
    <name evidence="14 15" type="primary">LOC111135676</name>
</gene>
<evidence type="ECO:0000256" key="5">
    <source>
        <dbReference type="ARBA" id="ARBA00023239"/>
    </source>
</evidence>
<evidence type="ECO:0000256" key="8">
    <source>
        <dbReference type="ARBA" id="ARBA00032649"/>
    </source>
</evidence>
<protein>
    <recommendedName>
        <fullName evidence="9">Uroporphyrinogen-III synthase</fullName>
        <ecNumber evidence="3">4.2.1.75</ecNumber>
    </recommendedName>
    <alternativeName>
        <fullName evidence="8">Hydroxymethylbilane hydrolyase [cyclizing]</fullName>
    </alternativeName>
    <alternativeName>
        <fullName evidence="7">Uroporphyrinogen-III cosynthase</fullName>
    </alternativeName>
</protein>
<dbReference type="PANTHER" id="PTHR12390:SF0">
    <property type="entry name" value="UROPORPHYRINOGEN-III SYNTHASE"/>
    <property type="match status" value="1"/>
</dbReference>
<evidence type="ECO:0000313" key="15">
    <source>
        <dbReference type="RefSeq" id="XP_022341654.1"/>
    </source>
</evidence>
<dbReference type="InterPro" id="IPR036108">
    <property type="entry name" value="4pyrrol_syn_uPrphyn_synt_sf"/>
</dbReference>
<evidence type="ECO:0000256" key="11">
    <source>
        <dbReference type="ARBA" id="ARBA00060039"/>
    </source>
</evidence>
<dbReference type="CDD" id="cd06578">
    <property type="entry name" value="HemD"/>
    <property type="match status" value="1"/>
</dbReference>
<dbReference type="Gene3D" id="3.40.50.10090">
    <property type="match status" value="2"/>
</dbReference>
<dbReference type="EC" id="4.2.1.75" evidence="3"/>
<dbReference type="RefSeq" id="XP_022341653.1">
    <property type="nucleotide sequence ID" value="XM_022485945.1"/>
</dbReference>
<dbReference type="UniPathway" id="UPA00251">
    <property type="reaction ID" value="UER00320"/>
</dbReference>
<keyword evidence="5" id="KW-0456">Lyase</keyword>
<comment type="function">
    <text evidence="11">Catalyzes cyclization of the linear tetrapyrrole, hydroxymethylbilane, to the macrocyclic uroporphyrinogen III, the branch point for the various sub-pathways leading to the wide diversity of porphyrins. Porphyrins act as cofactors for a multitude of enzymes that perform a variety of processes within the cell such as methionine synthesis (vitamin B12) or oxygen transport (heme).</text>
</comment>
<dbReference type="FunFam" id="3.40.50.10090:FF:000003">
    <property type="entry name" value="uroporphyrinogen-III synthase"/>
    <property type="match status" value="1"/>
</dbReference>
<evidence type="ECO:0000313" key="13">
    <source>
        <dbReference type="Proteomes" id="UP000694844"/>
    </source>
</evidence>
<keyword evidence="4" id="KW-0350">Heme biosynthesis</keyword>